<evidence type="ECO:0000259" key="6">
    <source>
        <dbReference type="Pfam" id="PF01094"/>
    </source>
</evidence>
<accession>A0A060WGB1</accession>
<keyword evidence="4" id="KW-0472">Membrane</keyword>
<evidence type="ECO:0000256" key="3">
    <source>
        <dbReference type="ARBA" id="ARBA00022989"/>
    </source>
</evidence>
<evidence type="ECO:0000313" key="8">
    <source>
        <dbReference type="Proteomes" id="UP000193380"/>
    </source>
</evidence>
<dbReference type="Proteomes" id="UP000193380">
    <property type="component" value="Unassembled WGS sequence"/>
</dbReference>
<evidence type="ECO:0000256" key="1">
    <source>
        <dbReference type="ARBA" id="ARBA00004370"/>
    </source>
</evidence>
<dbReference type="Gene3D" id="3.40.50.2300">
    <property type="match status" value="2"/>
</dbReference>
<feature type="chain" id="PRO_5001589871" description="Receptor ligand binding region domain-containing protein" evidence="5">
    <location>
        <begin position="18"/>
        <end position="152"/>
    </location>
</feature>
<dbReference type="InterPro" id="IPR001828">
    <property type="entry name" value="ANF_lig-bd_rcpt"/>
</dbReference>
<dbReference type="Pfam" id="PF01094">
    <property type="entry name" value="ANF_receptor"/>
    <property type="match status" value="1"/>
</dbReference>
<protein>
    <recommendedName>
        <fullName evidence="6">Receptor ligand binding region domain-containing protein</fullName>
    </recommendedName>
</protein>
<dbReference type="PANTHER" id="PTHR44755:SF8">
    <property type="entry name" value="RECEPTOR LIGAND BINDING REGION DOMAIN-CONTAINING PROTEIN"/>
    <property type="match status" value="1"/>
</dbReference>
<evidence type="ECO:0000256" key="5">
    <source>
        <dbReference type="SAM" id="SignalP"/>
    </source>
</evidence>
<dbReference type="PaxDb" id="8022-A0A060WGB1"/>
<proteinExistence type="predicted"/>
<evidence type="ECO:0000313" key="7">
    <source>
        <dbReference type="EMBL" id="CDQ63600.1"/>
    </source>
</evidence>
<feature type="signal peptide" evidence="5">
    <location>
        <begin position="1"/>
        <end position="17"/>
    </location>
</feature>
<reference evidence="7" key="2">
    <citation type="submission" date="2014-03" db="EMBL/GenBank/DDBJ databases">
        <authorList>
            <person name="Genoscope - CEA"/>
        </authorList>
    </citation>
    <scope>NUCLEOTIDE SEQUENCE</scope>
</reference>
<dbReference type="InterPro" id="IPR028082">
    <property type="entry name" value="Peripla_BP_I"/>
</dbReference>
<dbReference type="GO" id="GO:0017046">
    <property type="term" value="F:peptide hormone binding"/>
    <property type="evidence" value="ECO:0007669"/>
    <property type="project" value="TreeGrafter"/>
</dbReference>
<gene>
    <name evidence="7" type="ORF">GSONMT00069442001</name>
</gene>
<dbReference type="InterPro" id="IPR052612">
    <property type="entry name" value="ANP_Clearance_Receptor"/>
</dbReference>
<sequence>MFMNIIIILLFVLQVTGLIASTWNIPMFGFVGQSSKMDNTAIYDTYIKVVPPLKRSGEVLVRTLQYFGWDHVALIGGGLDSNTWDKVDALWKSVEDQLRAQLTVTASVKFDTSNMELVHRNVKYISTVARGKQTNVPPLLLQLLQLISYIVL</sequence>
<dbReference type="GO" id="GO:0007165">
    <property type="term" value="P:signal transduction"/>
    <property type="evidence" value="ECO:0007669"/>
    <property type="project" value="TreeGrafter"/>
</dbReference>
<keyword evidence="2" id="KW-0812">Transmembrane</keyword>
<evidence type="ECO:0000256" key="2">
    <source>
        <dbReference type="ARBA" id="ARBA00022692"/>
    </source>
</evidence>
<dbReference type="EMBL" id="FR904445">
    <property type="protein sequence ID" value="CDQ63600.1"/>
    <property type="molecule type" value="Genomic_DNA"/>
</dbReference>
<dbReference type="STRING" id="8022.A0A060WGB1"/>
<dbReference type="PANTHER" id="PTHR44755">
    <property type="entry name" value="NATRIURETIC PEPTIDE RECEPTOR 3-RELATED"/>
    <property type="match status" value="1"/>
</dbReference>
<dbReference type="GO" id="GO:0016020">
    <property type="term" value="C:membrane"/>
    <property type="evidence" value="ECO:0007669"/>
    <property type="project" value="UniProtKB-SubCell"/>
</dbReference>
<name>A0A060WGB1_ONCMY</name>
<dbReference type="AlphaFoldDB" id="A0A060WGB1"/>
<keyword evidence="5" id="KW-0732">Signal</keyword>
<comment type="subcellular location">
    <subcellularLocation>
        <location evidence="1">Membrane</location>
    </subcellularLocation>
</comment>
<keyword evidence="3" id="KW-1133">Transmembrane helix</keyword>
<feature type="domain" description="Receptor ligand binding region" evidence="6">
    <location>
        <begin position="16"/>
        <end position="111"/>
    </location>
</feature>
<reference evidence="7" key="1">
    <citation type="journal article" date="2014" name="Nat. Commun.">
        <title>The rainbow trout genome provides novel insights into evolution after whole-genome duplication in vertebrates.</title>
        <authorList>
            <person name="Berthelot C."/>
            <person name="Brunet F."/>
            <person name="Chalopin D."/>
            <person name="Juanchich A."/>
            <person name="Bernard M."/>
            <person name="Noel B."/>
            <person name="Bento P."/>
            <person name="Da Silva C."/>
            <person name="Labadie K."/>
            <person name="Alberti A."/>
            <person name="Aury J.M."/>
            <person name="Louis A."/>
            <person name="Dehais P."/>
            <person name="Bardou P."/>
            <person name="Montfort J."/>
            <person name="Klopp C."/>
            <person name="Cabau C."/>
            <person name="Gaspin C."/>
            <person name="Thorgaard G.H."/>
            <person name="Boussaha M."/>
            <person name="Quillet E."/>
            <person name="Guyomard R."/>
            <person name="Galiana D."/>
            <person name="Bobe J."/>
            <person name="Volff J.N."/>
            <person name="Genet C."/>
            <person name="Wincker P."/>
            <person name="Jaillon O."/>
            <person name="Roest Crollius H."/>
            <person name="Guiguen Y."/>
        </authorList>
    </citation>
    <scope>NUCLEOTIDE SEQUENCE [LARGE SCALE GENOMIC DNA]</scope>
</reference>
<organism evidence="7 8">
    <name type="scientific">Oncorhynchus mykiss</name>
    <name type="common">Rainbow trout</name>
    <name type="synonym">Salmo gairdneri</name>
    <dbReference type="NCBI Taxonomy" id="8022"/>
    <lineage>
        <taxon>Eukaryota</taxon>
        <taxon>Metazoa</taxon>
        <taxon>Chordata</taxon>
        <taxon>Craniata</taxon>
        <taxon>Vertebrata</taxon>
        <taxon>Euteleostomi</taxon>
        <taxon>Actinopterygii</taxon>
        <taxon>Neopterygii</taxon>
        <taxon>Teleostei</taxon>
        <taxon>Protacanthopterygii</taxon>
        <taxon>Salmoniformes</taxon>
        <taxon>Salmonidae</taxon>
        <taxon>Salmoninae</taxon>
        <taxon>Oncorhynchus</taxon>
    </lineage>
</organism>
<dbReference type="GO" id="GO:0038023">
    <property type="term" value="F:signaling receptor activity"/>
    <property type="evidence" value="ECO:0007669"/>
    <property type="project" value="TreeGrafter"/>
</dbReference>
<evidence type="ECO:0000256" key="4">
    <source>
        <dbReference type="ARBA" id="ARBA00023136"/>
    </source>
</evidence>
<dbReference type="SUPFAM" id="SSF53822">
    <property type="entry name" value="Periplasmic binding protein-like I"/>
    <property type="match status" value="1"/>
</dbReference>